<dbReference type="EMBL" id="CP025299">
    <property type="protein sequence ID" value="AUG30837.1"/>
    <property type="molecule type" value="Genomic_DNA"/>
</dbReference>
<dbReference type="Gene3D" id="2.160.20.10">
    <property type="entry name" value="Single-stranded right-handed beta-helix, Pectin lyase-like"/>
    <property type="match status" value="1"/>
</dbReference>
<accession>A0A2K9DMP1</accession>
<name>A0A2K9DMP1_9MICO</name>
<dbReference type="KEGG" id="mhos:CXR34_16125"/>
<evidence type="ECO:0000313" key="1">
    <source>
        <dbReference type="EMBL" id="AUG30837.1"/>
    </source>
</evidence>
<protein>
    <recommendedName>
        <fullName evidence="3">Right-handed parallel beta-helix repeat-containing protein</fullName>
    </recommendedName>
</protein>
<evidence type="ECO:0000313" key="2">
    <source>
        <dbReference type="Proteomes" id="UP000233276"/>
    </source>
</evidence>
<dbReference type="InterPro" id="IPR012334">
    <property type="entry name" value="Pectin_lyas_fold"/>
</dbReference>
<reference evidence="1 2" key="1">
    <citation type="submission" date="2017-12" db="EMBL/GenBank/DDBJ databases">
        <title>Isolation and characterization of estrogens degradatiion strain Microbacterium hominis SJTG1.</title>
        <authorList>
            <person name="Xiong W."/>
            <person name="Yin C."/>
            <person name="Zheng D."/>
            <person name="Liang R."/>
        </authorList>
    </citation>
    <scope>NUCLEOTIDE SEQUENCE [LARGE SCALE GENOMIC DNA]</scope>
    <source>
        <strain evidence="1 2">SJTG1</strain>
    </source>
</reference>
<evidence type="ECO:0008006" key="3">
    <source>
        <dbReference type="Google" id="ProtNLM"/>
    </source>
</evidence>
<proteinExistence type="predicted"/>
<organism evidence="1 2">
    <name type="scientific">Microbacterium hominis</name>
    <dbReference type="NCBI Taxonomy" id="162426"/>
    <lineage>
        <taxon>Bacteria</taxon>
        <taxon>Bacillati</taxon>
        <taxon>Actinomycetota</taxon>
        <taxon>Actinomycetes</taxon>
        <taxon>Micrococcales</taxon>
        <taxon>Microbacteriaceae</taxon>
        <taxon>Microbacterium</taxon>
    </lineage>
</organism>
<dbReference type="AlphaFoldDB" id="A0A2K9DMP1"/>
<dbReference type="Proteomes" id="UP000233276">
    <property type="component" value="Chromosome"/>
</dbReference>
<sequence>MHLRGVTRSNVTGNRLHAFAPGMVVLDGASAENLVAANHFLRDQEPWTPFLGAGAGRDDEYGLLRVEGDGNSLIANHFSTVIAAGDVRPVGAKPVIIQIVSGTDNYVASTHVVARDRGADVGDDCVAAQVDALLSARTAQDLAVITVLVEPGSVRNTVLDAGTTAQLVVDPAANAVRPTPEVGA</sequence>
<gene>
    <name evidence="1" type="ORF">CXR34_16125</name>
</gene>